<accession>A0A182V636</accession>
<feature type="region of interest" description="Disordered" evidence="1">
    <location>
        <begin position="202"/>
        <end position="370"/>
    </location>
</feature>
<evidence type="ECO:0000313" key="2">
    <source>
        <dbReference type="EnsemblMetazoa" id="AMEM009479-PA"/>
    </source>
</evidence>
<feature type="compositionally biased region" description="Low complexity" evidence="1">
    <location>
        <begin position="213"/>
        <end position="224"/>
    </location>
</feature>
<feature type="region of interest" description="Disordered" evidence="1">
    <location>
        <begin position="49"/>
        <end position="68"/>
    </location>
</feature>
<feature type="region of interest" description="Disordered" evidence="1">
    <location>
        <begin position="84"/>
        <end position="171"/>
    </location>
</feature>
<proteinExistence type="predicted"/>
<feature type="compositionally biased region" description="Acidic residues" evidence="1">
    <location>
        <begin position="310"/>
        <end position="332"/>
    </location>
</feature>
<name>A0A182V636_ANOME</name>
<protein>
    <submittedName>
        <fullName evidence="2">Uncharacterized protein</fullName>
    </submittedName>
</protein>
<dbReference type="VEuPathDB" id="VectorBase:AMEM21_002672"/>
<feature type="compositionally biased region" description="Basic and acidic residues" evidence="1">
    <location>
        <begin position="359"/>
        <end position="370"/>
    </location>
</feature>
<dbReference type="Proteomes" id="UP000075903">
    <property type="component" value="Unassembled WGS sequence"/>
</dbReference>
<keyword evidence="3" id="KW-1185">Reference proteome</keyword>
<sequence length="397" mass="43625">MANTPEKELSAFELGDSFVSFSLNQWAAEEVTEPGGDLISFVQERDQHKVIQDQKDEETDKDQSKIEKSLEDVISDIVERVESEDISGRPIGESDMPVALEEVPEDSNGVDEDHGEKETTHDTAHDEARDKTIEEAPENAGEDEDRRAGVELNNMSTHQPSGGGPDQQHHLLVDAPTIRLMPSTLPVSIPLFRLRNVSFLQSPPHPAPEGTATSTTSNTTNNNNYEFYKPPGTNGLELLNGSDKGTDAQIKLEAADGGELSAELADRPGSSETGSSYGNQDSRSPPLTVAGSAARRQQQPQPRLFHRELPEDEDDEYEGEEEEEGMEGEEEERTVTGDEPGEESNDAACAAELGDSEQDDNKLAPQDQEKMTQAVKKVFTEYKWTPPVAPIRQEDLE</sequence>
<evidence type="ECO:0000313" key="3">
    <source>
        <dbReference type="Proteomes" id="UP000075903"/>
    </source>
</evidence>
<feature type="compositionally biased region" description="Polar residues" evidence="1">
    <location>
        <begin position="270"/>
        <end position="285"/>
    </location>
</feature>
<feature type="compositionally biased region" description="Basic and acidic residues" evidence="1">
    <location>
        <begin position="111"/>
        <end position="134"/>
    </location>
</feature>
<dbReference type="VEuPathDB" id="VectorBase:AMEM21_014425"/>
<dbReference type="VEuPathDB" id="VectorBase:AMEM009479"/>
<dbReference type="STRING" id="30066.A0A182V636"/>
<reference evidence="2" key="1">
    <citation type="submission" date="2020-05" db="UniProtKB">
        <authorList>
            <consortium name="EnsemblMetazoa"/>
        </authorList>
    </citation>
    <scope>IDENTIFICATION</scope>
    <source>
        <strain evidence="2">MAF</strain>
    </source>
</reference>
<organism evidence="2 3">
    <name type="scientific">Anopheles merus</name>
    <name type="common">Mosquito</name>
    <dbReference type="NCBI Taxonomy" id="30066"/>
    <lineage>
        <taxon>Eukaryota</taxon>
        <taxon>Metazoa</taxon>
        <taxon>Ecdysozoa</taxon>
        <taxon>Arthropoda</taxon>
        <taxon>Hexapoda</taxon>
        <taxon>Insecta</taxon>
        <taxon>Pterygota</taxon>
        <taxon>Neoptera</taxon>
        <taxon>Endopterygota</taxon>
        <taxon>Diptera</taxon>
        <taxon>Nematocera</taxon>
        <taxon>Culicoidea</taxon>
        <taxon>Culicidae</taxon>
        <taxon>Anophelinae</taxon>
        <taxon>Anopheles</taxon>
    </lineage>
</organism>
<dbReference type="EnsemblMetazoa" id="AMEM009479-RA">
    <property type="protein sequence ID" value="AMEM009479-PA"/>
    <property type="gene ID" value="AMEM009479"/>
</dbReference>
<evidence type="ECO:0000256" key="1">
    <source>
        <dbReference type="SAM" id="MobiDB-lite"/>
    </source>
</evidence>
<dbReference type="AlphaFoldDB" id="A0A182V636"/>